<comment type="caution">
    <text evidence="2">The sequence shown here is derived from an EMBL/GenBank/DDBJ whole genome shotgun (WGS) entry which is preliminary data.</text>
</comment>
<dbReference type="Proteomes" id="UP000791440">
    <property type="component" value="Unassembled WGS sequence"/>
</dbReference>
<keyword evidence="3" id="KW-1185">Reference proteome</keyword>
<evidence type="ECO:0000313" key="3">
    <source>
        <dbReference type="Proteomes" id="UP000791440"/>
    </source>
</evidence>
<sequence>MTVTLCGTGNNFPAYSAGTPPPTTLCTAEDARRKWSPQEMEELVFCFFKARAMGPGYIKRLQNLFLHRNPDNPKIEFNGSVLSTQAKRIISRNAISSDKIKTIKQKAEEAIHTSYSNVPNTICSGVQYSLPSIQHNLIQATQHIITQETNTNSYNQNRTSSNQVSLDPPLFTQSENADNDDWRRKWSKAEMEELMTVILKPGLMELVT</sequence>
<protein>
    <submittedName>
        <fullName evidence="2">Uncharacterized protein</fullName>
    </submittedName>
</protein>
<gene>
    <name evidence="2" type="ORF">O3G_MSEX009846</name>
</gene>
<evidence type="ECO:0000256" key="1">
    <source>
        <dbReference type="SAM" id="MobiDB-lite"/>
    </source>
</evidence>
<feature type="region of interest" description="Disordered" evidence="1">
    <location>
        <begin position="152"/>
        <end position="178"/>
    </location>
</feature>
<dbReference type="EMBL" id="JH668518">
    <property type="protein sequence ID" value="KAG6456624.1"/>
    <property type="molecule type" value="Genomic_DNA"/>
</dbReference>
<feature type="compositionally biased region" description="Polar residues" evidence="1">
    <location>
        <begin position="152"/>
        <end position="176"/>
    </location>
</feature>
<evidence type="ECO:0000313" key="2">
    <source>
        <dbReference type="EMBL" id="KAG6456624.1"/>
    </source>
</evidence>
<proteinExistence type="predicted"/>
<organism evidence="2 3">
    <name type="scientific">Manduca sexta</name>
    <name type="common">Tobacco hawkmoth</name>
    <name type="synonym">Tobacco hornworm</name>
    <dbReference type="NCBI Taxonomy" id="7130"/>
    <lineage>
        <taxon>Eukaryota</taxon>
        <taxon>Metazoa</taxon>
        <taxon>Ecdysozoa</taxon>
        <taxon>Arthropoda</taxon>
        <taxon>Hexapoda</taxon>
        <taxon>Insecta</taxon>
        <taxon>Pterygota</taxon>
        <taxon>Neoptera</taxon>
        <taxon>Endopterygota</taxon>
        <taxon>Lepidoptera</taxon>
        <taxon>Glossata</taxon>
        <taxon>Ditrysia</taxon>
        <taxon>Bombycoidea</taxon>
        <taxon>Sphingidae</taxon>
        <taxon>Sphinginae</taxon>
        <taxon>Sphingini</taxon>
        <taxon>Manduca</taxon>
    </lineage>
</organism>
<dbReference type="AlphaFoldDB" id="A0A921ZGL0"/>
<name>A0A921ZGL0_MANSE</name>
<accession>A0A921ZGL0</accession>
<reference evidence="2" key="2">
    <citation type="submission" date="2020-12" db="EMBL/GenBank/DDBJ databases">
        <authorList>
            <person name="Kanost M."/>
        </authorList>
    </citation>
    <scope>NUCLEOTIDE SEQUENCE</scope>
</reference>
<reference evidence="2" key="1">
    <citation type="journal article" date="2016" name="Insect Biochem. Mol. Biol.">
        <title>Multifaceted biological insights from a draft genome sequence of the tobacco hornworm moth, Manduca sexta.</title>
        <authorList>
            <person name="Kanost M.R."/>
            <person name="Arrese E.L."/>
            <person name="Cao X."/>
            <person name="Chen Y.R."/>
            <person name="Chellapilla S."/>
            <person name="Goldsmith M.R."/>
            <person name="Grosse-Wilde E."/>
            <person name="Heckel D.G."/>
            <person name="Herndon N."/>
            <person name="Jiang H."/>
            <person name="Papanicolaou A."/>
            <person name="Qu J."/>
            <person name="Soulages J.L."/>
            <person name="Vogel H."/>
            <person name="Walters J."/>
            <person name="Waterhouse R.M."/>
            <person name="Ahn S.J."/>
            <person name="Almeida F.C."/>
            <person name="An C."/>
            <person name="Aqrawi P."/>
            <person name="Bretschneider A."/>
            <person name="Bryant W.B."/>
            <person name="Bucks S."/>
            <person name="Chao H."/>
            <person name="Chevignon G."/>
            <person name="Christen J.M."/>
            <person name="Clarke D.F."/>
            <person name="Dittmer N.T."/>
            <person name="Ferguson L.C.F."/>
            <person name="Garavelou S."/>
            <person name="Gordon K.H.J."/>
            <person name="Gunaratna R.T."/>
            <person name="Han Y."/>
            <person name="Hauser F."/>
            <person name="He Y."/>
            <person name="Heidel-Fischer H."/>
            <person name="Hirsh A."/>
            <person name="Hu Y."/>
            <person name="Jiang H."/>
            <person name="Kalra D."/>
            <person name="Klinner C."/>
            <person name="Konig C."/>
            <person name="Kovar C."/>
            <person name="Kroll A.R."/>
            <person name="Kuwar S.S."/>
            <person name="Lee S.L."/>
            <person name="Lehman R."/>
            <person name="Li K."/>
            <person name="Li Z."/>
            <person name="Liang H."/>
            <person name="Lovelace S."/>
            <person name="Lu Z."/>
            <person name="Mansfield J.H."/>
            <person name="McCulloch K.J."/>
            <person name="Mathew T."/>
            <person name="Morton B."/>
            <person name="Muzny D.M."/>
            <person name="Neunemann D."/>
            <person name="Ongeri F."/>
            <person name="Pauchet Y."/>
            <person name="Pu L.L."/>
            <person name="Pyrousis I."/>
            <person name="Rao X.J."/>
            <person name="Redding A."/>
            <person name="Roesel C."/>
            <person name="Sanchez-Gracia A."/>
            <person name="Schaack S."/>
            <person name="Shukla A."/>
            <person name="Tetreau G."/>
            <person name="Wang Y."/>
            <person name="Xiong G.H."/>
            <person name="Traut W."/>
            <person name="Walsh T.K."/>
            <person name="Worley K.C."/>
            <person name="Wu D."/>
            <person name="Wu W."/>
            <person name="Wu Y.Q."/>
            <person name="Zhang X."/>
            <person name="Zou Z."/>
            <person name="Zucker H."/>
            <person name="Briscoe A.D."/>
            <person name="Burmester T."/>
            <person name="Clem R.J."/>
            <person name="Feyereisen R."/>
            <person name="Grimmelikhuijzen C.J.P."/>
            <person name="Hamodrakas S.J."/>
            <person name="Hansson B.S."/>
            <person name="Huguet E."/>
            <person name="Jermiin L.S."/>
            <person name="Lan Q."/>
            <person name="Lehman H.K."/>
            <person name="Lorenzen M."/>
            <person name="Merzendorfer H."/>
            <person name="Michalopoulos I."/>
            <person name="Morton D.B."/>
            <person name="Muthukrishnan S."/>
            <person name="Oakeshott J.G."/>
            <person name="Palmer W."/>
            <person name="Park Y."/>
            <person name="Passarelli A.L."/>
            <person name="Rozas J."/>
            <person name="Schwartz L.M."/>
            <person name="Smith W."/>
            <person name="Southgate A."/>
            <person name="Vilcinskas A."/>
            <person name="Vogt R."/>
            <person name="Wang P."/>
            <person name="Werren J."/>
            <person name="Yu X.Q."/>
            <person name="Zhou J.J."/>
            <person name="Brown S.J."/>
            <person name="Scherer S.E."/>
            <person name="Richards S."/>
            <person name="Blissard G.W."/>
        </authorList>
    </citation>
    <scope>NUCLEOTIDE SEQUENCE</scope>
</reference>